<accession>A0A3M0I9U4</accession>
<evidence type="ECO:0000313" key="1">
    <source>
        <dbReference type="EMBL" id="RMB85584.1"/>
    </source>
</evidence>
<comment type="caution">
    <text evidence="1">The sequence shown here is derived from an EMBL/GenBank/DDBJ whole genome shotgun (WGS) entry which is preliminary data.</text>
</comment>
<dbReference type="Proteomes" id="UP000270471">
    <property type="component" value="Unassembled WGS sequence"/>
</dbReference>
<gene>
    <name evidence="1" type="ORF">CTZ28_12385</name>
</gene>
<protein>
    <submittedName>
        <fullName evidence="1">Uncharacterized protein</fullName>
    </submittedName>
</protein>
<keyword evidence="2" id="KW-1185">Reference proteome</keyword>
<evidence type="ECO:0000313" key="2">
    <source>
        <dbReference type="Proteomes" id="UP000270471"/>
    </source>
</evidence>
<name>A0A3M0I9U4_9ACTN</name>
<reference evidence="1 2" key="1">
    <citation type="submission" date="2017-11" db="EMBL/GenBank/DDBJ databases">
        <title>Draft genome of actinobacteria isolated from guarana (Paullinia cupana (Mart.) Ducke.</title>
        <authorList>
            <person name="Siqueira K.A."/>
            <person name="Liotti R.G."/>
            <person name="Mendes T.A.O."/>
            <person name="Soares M.A."/>
        </authorList>
    </citation>
    <scope>NUCLEOTIDE SEQUENCE [LARGE SCALE GENOMIC DNA]</scope>
    <source>
        <strain evidence="1 2">193</strain>
    </source>
</reference>
<sequence>MALEPEQIPSRTCGCPDCIIDYPPHLYGDRPPQGVCHGMWQVRWRDADRRQRLKNLPTLADARGFLADVRRRSAA</sequence>
<dbReference type="RefSeq" id="WP_121889406.1">
    <property type="nucleotide sequence ID" value="NZ_PENI01000006.1"/>
</dbReference>
<proteinExistence type="predicted"/>
<organism evidence="1 2">
    <name type="scientific">Streptomyces shenzhenensis</name>
    <dbReference type="NCBI Taxonomy" id="943815"/>
    <lineage>
        <taxon>Bacteria</taxon>
        <taxon>Bacillati</taxon>
        <taxon>Actinomycetota</taxon>
        <taxon>Actinomycetes</taxon>
        <taxon>Kitasatosporales</taxon>
        <taxon>Streptomycetaceae</taxon>
        <taxon>Streptomyces</taxon>
    </lineage>
</organism>
<dbReference type="EMBL" id="PENI01000006">
    <property type="protein sequence ID" value="RMB85584.1"/>
    <property type="molecule type" value="Genomic_DNA"/>
</dbReference>
<dbReference type="AlphaFoldDB" id="A0A3M0I9U4"/>